<proteinExistence type="predicted"/>
<dbReference type="Proteomes" id="UP000326380">
    <property type="component" value="Unassembled WGS sequence"/>
</dbReference>
<keyword evidence="2" id="KW-1185">Reference proteome</keyword>
<sequence length="82" mass="9085">MKDNIHSVGQDLYVLRGAGAVVQFTGGKDRDVNFSADELKLGNIIIAPWGKNNLKQQEMLKLVAIGGCETRFADYQPVRMFS</sequence>
<protein>
    <submittedName>
        <fullName evidence="1">Uncharacterized protein</fullName>
    </submittedName>
</protein>
<name>A0A7L4ZSF6_9BACT</name>
<gene>
    <name evidence="1" type="ORF">F0P96_18160</name>
</gene>
<dbReference type="EMBL" id="VTWU01000007">
    <property type="protein sequence ID" value="KAA9327161.1"/>
    <property type="molecule type" value="Genomic_DNA"/>
</dbReference>
<reference evidence="1 2" key="1">
    <citation type="submission" date="2019-09" db="EMBL/GenBank/DDBJ databases">
        <title>Genome sequence of Hymenobacter sp. M3.</title>
        <authorList>
            <person name="Srinivasan S."/>
        </authorList>
    </citation>
    <scope>NUCLEOTIDE SEQUENCE [LARGE SCALE GENOMIC DNA]</scope>
    <source>
        <strain evidence="1 2">M3</strain>
    </source>
</reference>
<evidence type="ECO:0000313" key="1">
    <source>
        <dbReference type="EMBL" id="KAA9327161.1"/>
    </source>
</evidence>
<evidence type="ECO:0000313" key="2">
    <source>
        <dbReference type="Proteomes" id="UP000326380"/>
    </source>
</evidence>
<comment type="caution">
    <text evidence="1">The sequence shown here is derived from an EMBL/GenBank/DDBJ whole genome shotgun (WGS) entry which is preliminary data.</text>
</comment>
<dbReference type="AlphaFoldDB" id="A0A7L4ZSF6"/>
<organism evidence="1 2">
    <name type="scientific">Hymenobacter busanensis</name>
    <dbReference type="NCBI Taxonomy" id="2607656"/>
    <lineage>
        <taxon>Bacteria</taxon>
        <taxon>Pseudomonadati</taxon>
        <taxon>Bacteroidota</taxon>
        <taxon>Cytophagia</taxon>
        <taxon>Cytophagales</taxon>
        <taxon>Hymenobacteraceae</taxon>
        <taxon>Hymenobacter</taxon>
    </lineage>
</organism>
<dbReference type="RefSeq" id="WP_151080391.1">
    <property type="nucleotide sequence ID" value="NZ_CP047647.1"/>
</dbReference>
<accession>A0A7L4ZSF6</accession>